<dbReference type="PANTHER" id="PTHR11183">
    <property type="entry name" value="GLYCOGENIN SUBFAMILY MEMBER"/>
    <property type="match status" value="1"/>
</dbReference>
<sequence length="289" mass="32329">MLDSYLPAAQVYNVTQSSGERAIVTYAGFEKQAYIDGAVMLGRSLARLRLRAQLVCLVQRTMADASKLRLEAAGWTLQEVQPWLPEGWNKRNCGYWHDAYNKVDIFRLPFSQVLYLDADTYVFGKRSDLRPLVDQELRPEEIKMVGDVNGVSYNSGVMVFRPSLEAFRSVHSAMATGLLDQPAINKAFDGRIIELPFRYNVHGYGEHNCSDVVVAHFTGLHKPAEARSANMQLVADGTAAQGKFALSCANLFTDYFRDLHREAEFLSPELRGLLGRTEFGLPSAGSLRK</sequence>
<dbReference type="Pfam" id="PF01501">
    <property type="entry name" value="Glyco_transf_8"/>
    <property type="match status" value="1"/>
</dbReference>
<dbReference type="GO" id="GO:0016757">
    <property type="term" value="F:glycosyltransferase activity"/>
    <property type="evidence" value="ECO:0007669"/>
    <property type="project" value="InterPro"/>
</dbReference>
<dbReference type="SUPFAM" id="SSF53448">
    <property type="entry name" value="Nucleotide-diphospho-sugar transferases"/>
    <property type="match status" value="1"/>
</dbReference>
<evidence type="ECO:0008006" key="2">
    <source>
        <dbReference type="Google" id="ProtNLM"/>
    </source>
</evidence>
<dbReference type="EMBL" id="HBGE01061253">
    <property type="protein sequence ID" value="CAD9159943.1"/>
    <property type="molecule type" value="Transcribed_RNA"/>
</dbReference>
<proteinExistence type="predicted"/>
<gene>
    <name evidence="1" type="ORF">ACAT0790_LOCUS36708</name>
</gene>
<evidence type="ECO:0000313" key="1">
    <source>
        <dbReference type="EMBL" id="CAD9159943.1"/>
    </source>
</evidence>
<dbReference type="InterPro" id="IPR029044">
    <property type="entry name" value="Nucleotide-diphossugar_trans"/>
</dbReference>
<reference evidence="1" key="1">
    <citation type="submission" date="2021-01" db="EMBL/GenBank/DDBJ databases">
        <authorList>
            <person name="Corre E."/>
            <person name="Pelletier E."/>
            <person name="Niang G."/>
            <person name="Scheremetjew M."/>
            <person name="Finn R."/>
            <person name="Kale V."/>
            <person name="Holt S."/>
            <person name="Cochrane G."/>
            <person name="Meng A."/>
            <person name="Brown T."/>
            <person name="Cohen L."/>
        </authorList>
    </citation>
    <scope>NUCLEOTIDE SEQUENCE</scope>
    <source>
        <strain evidence="1">OF101</strain>
    </source>
</reference>
<name>A0A7S1RAD8_ALECA</name>
<dbReference type="InterPro" id="IPR050587">
    <property type="entry name" value="GNT1/Glycosyltrans_8"/>
</dbReference>
<dbReference type="InterPro" id="IPR002495">
    <property type="entry name" value="Glyco_trans_8"/>
</dbReference>
<accession>A0A7S1RAD8</accession>
<dbReference type="AlphaFoldDB" id="A0A7S1RAD8"/>
<organism evidence="1">
    <name type="scientific">Alexandrium catenella</name>
    <name type="common">Red tide dinoflagellate</name>
    <name type="synonym">Gonyaulax catenella</name>
    <dbReference type="NCBI Taxonomy" id="2925"/>
    <lineage>
        <taxon>Eukaryota</taxon>
        <taxon>Sar</taxon>
        <taxon>Alveolata</taxon>
        <taxon>Dinophyceae</taxon>
        <taxon>Gonyaulacales</taxon>
        <taxon>Pyrocystaceae</taxon>
        <taxon>Alexandrium</taxon>
    </lineage>
</organism>
<dbReference type="Gene3D" id="3.90.550.10">
    <property type="entry name" value="Spore Coat Polysaccharide Biosynthesis Protein SpsA, Chain A"/>
    <property type="match status" value="1"/>
</dbReference>
<protein>
    <recommendedName>
        <fullName evidence="2">Hexosyltransferase</fullName>
    </recommendedName>
</protein>